<reference evidence="2 3" key="1">
    <citation type="journal article" date="2015" name="Genome Biol.">
        <title>Comparative genomics of Steinernema reveals deeply conserved gene regulatory networks.</title>
        <authorList>
            <person name="Dillman A.R."/>
            <person name="Macchietto M."/>
            <person name="Porter C.F."/>
            <person name="Rogers A."/>
            <person name="Williams B."/>
            <person name="Antoshechkin I."/>
            <person name="Lee M.M."/>
            <person name="Goodwin Z."/>
            <person name="Lu X."/>
            <person name="Lewis E.E."/>
            <person name="Goodrich-Blair H."/>
            <person name="Stock S.P."/>
            <person name="Adams B.J."/>
            <person name="Sternberg P.W."/>
            <person name="Mortazavi A."/>
        </authorList>
    </citation>
    <scope>NUCLEOTIDE SEQUENCE [LARGE SCALE GENOMIC DNA]</scope>
    <source>
        <strain evidence="2 3">ALL</strain>
    </source>
</reference>
<name>A0A4U8UZE1_STECR</name>
<feature type="region of interest" description="Disordered" evidence="1">
    <location>
        <begin position="53"/>
        <end position="121"/>
    </location>
</feature>
<feature type="compositionally biased region" description="Basic and acidic residues" evidence="1">
    <location>
        <begin position="107"/>
        <end position="121"/>
    </location>
</feature>
<reference evidence="2 3" key="2">
    <citation type="journal article" date="2019" name="G3 (Bethesda)">
        <title>Hybrid Assembly of the Genome of the Entomopathogenic Nematode Steinernema carpocapsae Identifies the X-Chromosome.</title>
        <authorList>
            <person name="Serra L."/>
            <person name="Macchietto M."/>
            <person name="Macias-Munoz A."/>
            <person name="McGill C.J."/>
            <person name="Rodriguez I.M."/>
            <person name="Rodriguez B."/>
            <person name="Murad R."/>
            <person name="Mortazavi A."/>
        </authorList>
    </citation>
    <scope>NUCLEOTIDE SEQUENCE [LARGE SCALE GENOMIC DNA]</scope>
    <source>
        <strain evidence="2 3">ALL</strain>
    </source>
</reference>
<sequence>MKSGHIIWTSARNRMMTAVARNKKPHNADMNKLVSYVGKRIEIERVSANKFSATMELRKSRTIQSRPTPGRPQPSYPRSPNGKHSADRSPAGRHQGEAPNPGKLTHFCKDEERSERTRLFL</sequence>
<accession>A0A4U8UZE1</accession>
<comment type="caution">
    <text evidence="2">The sequence shown here is derived from an EMBL/GenBank/DDBJ whole genome shotgun (WGS) entry which is preliminary data.</text>
</comment>
<gene>
    <name evidence="2" type="ORF">L596_004272</name>
</gene>
<protein>
    <submittedName>
        <fullName evidence="2">Uncharacterized protein</fullName>
    </submittedName>
</protein>
<dbReference type="EMBL" id="AZBU02000001">
    <property type="protein sequence ID" value="TMS37318.1"/>
    <property type="molecule type" value="Genomic_DNA"/>
</dbReference>
<keyword evidence="3" id="KW-1185">Reference proteome</keyword>
<dbReference type="AlphaFoldDB" id="A0A4U8UZE1"/>
<proteinExistence type="predicted"/>
<evidence type="ECO:0000313" key="3">
    <source>
        <dbReference type="Proteomes" id="UP000298663"/>
    </source>
</evidence>
<dbReference type="Proteomes" id="UP000298663">
    <property type="component" value="Unassembled WGS sequence"/>
</dbReference>
<evidence type="ECO:0000313" key="2">
    <source>
        <dbReference type="EMBL" id="TMS37318.1"/>
    </source>
</evidence>
<organism evidence="2 3">
    <name type="scientific">Steinernema carpocapsae</name>
    <name type="common">Entomopathogenic nematode</name>
    <dbReference type="NCBI Taxonomy" id="34508"/>
    <lineage>
        <taxon>Eukaryota</taxon>
        <taxon>Metazoa</taxon>
        <taxon>Ecdysozoa</taxon>
        <taxon>Nematoda</taxon>
        <taxon>Chromadorea</taxon>
        <taxon>Rhabditida</taxon>
        <taxon>Tylenchina</taxon>
        <taxon>Panagrolaimomorpha</taxon>
        <taxon>Strongyloidoidea</taxon>
        <taxon>Steinernematidae</taxon>
        <taxon>Steinernema</taxon>
    </lineage>
</organism>
<evidence type="ECO:0000256" key="1">
    <source>
        <dbReference type="SAM" id="MobiDB-lite"/>
    </source>
</evidence>